<dbReference type="InterPro" id="IPR008928">
    <property type="entry name" value="6-hairpin_glycosidase_sf"/>
</dbReference>
<proteinExistence type="predicted"/>
<keyword evidence="4" id="KW-1185">Reference proteome</keyword>
<dbReference type="PANTHER" id="PTHR31084">
    <property type="entry name" value="ALPHA-L-FUCOSIDASE 2"/>
    <property type="match status" value="1"/>
</dbReference>
<gene>
    <name evidence="3" type="ORF">Pma05_71140</name>
</gene>
<dbReference type="InterPro" id="IPR054363">
    <property type="entry name" value="GH95_cat"/>
</dbReference>
<evidence type="ECO:0000313" key="3">
    <source>
        <dbReference type="EMBL" id="GIH00542.1"/>
    </source>
</evidence>
<feature type="domain" description="Glycosyl hydrolase family 95 catalytic" evidence="2">
    <location>
        <begin position="311"/>
        <end position="622"/>
    </location>
</feature>
<keyword evidence="1" id="KW-0732">Signal</keyword>
<accession>A0ABQ4F0Y2</accession>
<dbReference type="Gene3D" id="2.60.40.1180">
    <property type="entry name" value="Golgi alpha-mannosidase II"/>
    <property type="match status" value="1"/>
</dbReference>
<dbReference type="Pfam" id="PF22124">
    <property type="entry name" value="Glyco_hydro_95_cat"/>
    <property type="match status" value="1"/>
</dbReference>
<dbReference type="InterPro" id="IPR012341">
    <property type="entry name" value="6hp_glycosidase-like_sf"/>
</dbReference>
<sequence>MSMKVSTPIRVMLAALLTGGLVATGPAVPAAAAPTDAAFNSSTGALNVNYANYLSKHDIVYNRPNTNPLHGLTVGNGRTGAMVWSQNGLSMQVSNVDLAQQSTYAAGNVNLFSNPQFDSGYSTYQQRLSLYDGTLTTRYDNNRTITIMGSPNSEVMGIHVEDSRPGVTSVGLDLSLWDLNSVQNIADVPNLTTWRTASTFADSTGVGISRGQADPNNFGYTLAATVEGASYTSQVVNGTRVRLNITPTSSYTVWFTAASRVNSPGQNSVQQAKNQLAAVKSTGYNTTLNNYRNWWHDFWAKSFVQYSNAGGDADYLENVYYLATYMIAAGGFGNYPLHFINGVFRATQDNSKWSNGYWYWNQRDVYNSFLASNHVDLMAGFNRLYSRNLAALKSYTTTRYGSDGLWVPETMGWDGNARGTINSDYVNDLYSTGTEAAYNMYLQYRYTNDEAYLRNTAYPYMREAVKFYEDILSRDSSGRYYMANSNSHETYWDVRNAITDLAAVRLLFPLTIQVSQQLGLDPGLRANWQNIVNNLAPYQIQNGAYLPHDPPISQTRNNENVALELVWPYDQTGIGYPDQQTAVNTWNVRPHPYGNVWSNDHVHAARLGLGNQAFQGMKTMLQKYQNYPNGMTNNTNGVFEYLGIHLAAMNESLMQSYNDKIRVFPAVPTDSSFVGKFSLLAKDGFVVSSEREAGEIKYVGLRSLHGKQARVVNPWGGQEVRVRRTSDNAILTTSSAGEITFATAANTNYVVERTGKPLSSYSATTLTGSANQGVKSLSGTASTLGLGGGPGNPGGGDLVNNTLLTYDANWHLTTARGYGDYNDDTHHSNTVNATASYTFTGTGVEYLSERFSDMGNVDVYLDNVFQANVNLNASGARQAQQVVWRRTGLPNGSHTIRIVNKTTSVGMIDALRILTGGTQPTGAVALRAQVNGQYVSASNAGAGNLIANAAAVGSWEQFDQVDLGGGNIGLRARVNNQFVCADNAGANPLIANRPSAGAWETFALVRNSDGSVSLRATVNNKYVVAENGGAAALIANRDSIGPWERFDLVSV</sequence>
<dbReference type="Proteomes" id="UP000621500">
    <property type="component" value="Unassembled WGS sequence"/>
</dbReference>
<dbReference type="Gene3D" id="2.60.120.260">
    <property type="entry name" value="Galactose-binding domain-like"/>
    <property type="match status" value="1"/>
</dbReference>
<comment type="caution">
    <text evidence="3">The sequence shown here is derived from an EMBL/GenBank/DDBJ whole genome shotgun (WGS) entry which is preliminary data.</text>
</comment>
<evidence type="ECO:0000259" key="2">
    <source>
        <dbReference type="Pfam" id="PF22124"/>
    </source>
</evidence>
<feature type="signal peptide" evidence="1">
    <location>
        <begin position="1"/>
        <end position="32"/>
    </location>
</feature>
<dbReference type="InterPro" id="IPR008999">
    <property type="entry name" value="Actin-crosslinking"/>
</dbReference>
<dbReference type="SUPFAM" id="SSF48208">
    <property type="entry name" value="Six-hairpin glycosidases"/>
    <property type="match status" value="1"/>
</dbReference>
<evidence type="ECO:0000313" key="4">
    <source>
        <dbReference type="Proteomes" id="UP000621500"/>
    </source>
</evidence>
<protein>
    <recommendedName>
        <fullName evidence="2">Glycosyl hydrolase family 95 catalytic domain-containing protein</fullName>
    </recommendedName>
</protein>
<dbReference type="InterPro" id="IPR013780">
    <property type="entry name" value="Glyco_hydro_b"/>
</dbReference>
<name>A0ABQ4F0Y2_9ACTN</name>
<organism evidence="3 4">
    <name type="scientific">Plantactinospora mayteni</name>
    <dbReference type="NCBI Taxonomy" id="566021"/>
    <lineage>
        <taxon>Bacteria</taxon>
        <taxon>Bacillati</taxon>
        <taxon>Actinomycetota</taxon>
        <taxon>Actinomycetes</taxon>
        <taxon>Micromonosporales</taxon>
        <taxon>Micromonosporaceae</taxon>
        <taxon>Plantactinospora</taxon>
    </lineage>
</organism>
<dbReference type="Gene3D" id="1.50.10.10">
    <property type="match status" value="1"/>
</dbReference>
<dbReference type="PANTHER" id="PTHR31084:SF0">
    <property type="entry name" value="ALPHA-L-FUCOSIDASE 2"/>
    <property type="match status" value="1"/>
</dbReference>
<dbReference type="EMBL" id="BONX01000054">
    <property type="protein sequence ID" value="GIH00542.1"/>
    <property type="molecule type" value="Genomic_DNA"/>
</dbReference>
<dbReference type="SUPFAM" id="SSF50405">
    <property type="entry name" value="Actin-crosslinking proteins"/>
    <property type="match status" value="2"/>
</dbReference>
<dbReference type="CDD" id="cd00257">
    <property type="entry name" value="beta-trefoil_FSCN-like"/>
    <property type="match status" value="1"/>
</dbReference>
<feature type="chain" id="PRO_5045792948" description="Glycosyl hydrolase family 95 catalytic domain-containing protein" evidence="1">
    <location>
        <begin position="33"/>
        <end position="1051"/>
    </location>
</feature>
<evidence type="ECO:0000256" key="1">
    <source>
        <dbReference type="SAM" id="SignalP"/>
    </source>
</evidence>
<dbReference type="Gene3D" id="2.80.10.50">
    <property type="match status" value="1"/>
</dbReference>
<dbReference type="Gene3D" id="2.70.98.50">
    <property type="entry name" value="putative glycoside hydrolase family protein from bacillus halodurans"/>
    <property type="match status" value="1"/>
</dbReference>
<reference evidence="3 4" key="1">
    <citation type="submission" date="2021-01" db="EMBL/GenBank/DDBJ databases">
        <title>Whole genome shotgun sequence of Plantactinospora mayteni NBRC 109088.</title>
        <authorList>
            <person name="Komaki H."/>
            <person name="Tamura T."/>
        </authorList>
    </citation>
    <scope>NUCLEOTIDE SEQUENCE [LARGE SCALE GENOMIC DNA]</scope>
    <source>
        <strain evidence="3 4">NBRC 109088</strain>
    </source>
</reference>